<keyword evidence="1" id="KW-0175">Coiled coil</keyword>
<accession>A0A2S2QAK7</accession>
<reference evidence="3" key="1">
    <citation type="submission" date="2018-04" db="EMBL/GenBank/DDBJ databases">
        <title>Transcriptome assembly of Sipha flava.</title>
        <authorList>
            <person name="Scully E.D."/>
            <person name="Geib S.M."/>
            <person name="Palmer N.A."/>
            <person name="Koch K."/>
            <person name="Bradshaw J."/>
            <person name="Heng-Moss T."/>
            <person name="Sarath G."/>
        </authorList>
    </citation>
    <scope>NUCLEOTIDE SEQUENCE</scope>
</reference>
<evidence type="ECO:0000256" key="1">
    <source>
        <dbReference type="SAM" id="Coils"/>
    </source>
</evidence>
<protein>
    <submittedName>
        <fullName evidence="3">Zinc finger MYM-type protein 1</fullName>
    </submittedName>
</protein>
<organism evidence="3">
    <name type="scientific">Sipha flava</name>
    <name type="common">yellow sugarcane aphid</name>
    <dbReference type="NCBI Taxonomy" id="143950"/>
    <lineage>
        <taxon>Eukaryota</taxon>
        <taxon>Metazoa</taxon>
        <taxon>Ecdysozoa</taxon>
        <taxon>Arthropoda</taxon>
        <taxon>Hexapoda</taxon>
        <taxon>Insecta</taxon>
        <taxon>Pterygota</taxon>
        <taxon>Neoptera</taxon>
        <taxon>Paraneoptera</taxon>
        <taxon>Hemiptera</taxon>
        <taxon>Sternorrhyncha</taxon>
        <taxon>Aphidomorpha</taxon>
        <taxon>Aphidoidea</taxon>
        <taxon>Aphididae</taxon>
        <taxon>Sipha</taxon>
    </lineage>
</organism>
<dbReference type="InterPro" id="IPR012337">
    <property type="entry name" value="RNaseH-like_sf"/>
</dbReference>
<gene>
    <name evidence="3" type="primary">ZMYM1_32</name>
    <name evidence="3" type="ORF">g.170572</name>
</gene>
<sequence>MNEGNFRDILRYRAQGDFEMKTYLESSGKMKYTSHKSQNNMIDACNKILLDKFVSRVNTAKCFLILADKTADISGVEHVSPCVRNINSNTLKLIEEFLQFVPTNDITGKGIANLILENLKQFGINTQYLCGQGYDGAAAMAGKFNGVQAHIKEIHPNALYVHCSAHSLNLAVSKFCSVPAIRDCLGTIIISQIRDFFIYPKRKSVLIRKIENSFETPSKKTFKRSCETRWIDRYHAVHDFLELFEYVEEALENISEWNDNDTSEKARRLRISMLNSEFIICLFVLNKVFALGLVLSKVLQQTSIDLKEAMSLAQKTKQELTEIRLNAEKEFGDIFERVKSLAEKIDIAINIPRISKRQTNRCNIQTNDPEIFYRVSVFIRYIDKFINELEERFTNHQSTLTSFHSLFKESGYEEDFISLTKSIAKI</sequence>
<dbReference type="SUPFAM" id="SSF53098">
    <property type="entry name" value="Ribonuclease H-like"/>
    <property type="match status" value="1"/>
</dbReference>
<dbReference type="InterPro" id="IPR025398">
    <property type="entry name" value="DUF4371"/>
</dbReference>
<name>A0A2S2QAK7_9HEMI</name>
<dbReference type="EMBL" id="GGMS01005458">
    <property type="protein sequence ID" value="MBY74661.1"/>
    <property type="molecule type" value="Transcribed_RNA"/>
</dbReference>
<dbReference type="Pfam" id="PF14291">
    <property type="entry name" value="DUF4371"/>
    <property type="match status" value="1"/>
</dbReference>
<evidence type="ECO:0000259" key="2">
    <source>
        <dbReference type="Pfam" id="PF14291"/>
    </source>
</evidence>
<proteinExistence type="predicted"/>
<feature type="domain" description="DUF4371" evidence="2">
    <location>
        <begin position="2"/>
        <end position="146"/>
    </location>
</feature>
<dbReference type="OrthoDB" id="6594023at2759"/>
<dbReference type="AlphaFoldDB" id="A0A2S2QAK7"/>
<dbReference type="InterPro" id="IPR052958">
    <property type="entry name" value="IFN-induced_PKR_regulator"/>
</dbReference>
<dbReference type="PANTHER" id="PTHR46289:SF17">
    <property type="entry name" value="HAT C-TERMINAL DIMERISATION DOMAIN-CONTAINING PROTEIN"/>
    <property type="match status" value="1"/>
</dbReference>
<feature type="coiled-coil region" evidence="1">
    <location>
        <begin position="299"/>
        <end position="330"/>
    </location>
</feature>
<evidence type="ECO:0000313" key="3">
    <source>
        <dbReference type="EMBL" id="MBY74661.1"/>
    </source>
</evidence>
<dbReference type="PANTHER" id="PTHR46289">
    <property type="entry name" value="52 KDA REPRESSOR OF THE INHIBITOR OF THE PROTEIN KINASE-LIKE PROTEIN-RELATED"/>
    <property type="match status" value="1"/>
</dbReference>